<evidence type="ECO:0000313" key="2">
    <source>
        <dbReference type="EMBL" id="CAD6991550.1"/>
    </source>
</evidence>
<evidence type="ECO:0000313" key="3">
    <source>
        <dbReference type="Proteomes" id="UP000606786"/>
    </source>
</evidence>
<dbReference type="AlphaFoldDB" id="A0A811TZP3"/>
<gene>
    <name evidence="2" type="ORF">CCAP1982_LOCUS469</name>
</gene>
<dbReference type="Proteomes" id="UP000606786">
    <property type="component" value="Unassembled WGS sequence"/>
</dbReference>
<feature type="transmembrane region" description="Helical" evidence="1">
    <location>
        <begin position="41"/>
        <end position="63"/>
    </location>
</feature>
<sequence>MKSEVVGTKVDGGVAEAIGWSTAFVASGSGAGRVQQKRRKLAALAAAFFGVAQVSKFLALTLAQSQRTHRKSFIKIMPHSLWWQEQLRIITIIATIATTGTTATTVAAATITPTIDNIKKQQQQQNRVNRSSIFCQRQKVM</sequence>
<keyword evidence="1" id="KW-0812">Transmembrane</keyword>
<accession>A0A811TZP3</accession>
<proteinExistence type="predicted"/>
<organism evidence="2 3">
    <name type="scientific">Ceratitis capitata</name>
    <name type="common">Mediterranean fruit fly</name>
    <name type="synonym">Tephritis capitata</name>
    <dbReference type="NCBI Taxonomy" id="7213"/>
    <lineage>
        <taxon>Eukaryota</taxon>
        <taxon>Metazoa</taxon>
        <taxon>Ecdysozoa</taxon>
        <taxon>Arthropoda</taxon>
        <taxon>Hexapoda</taxon>
        <taxon>Insecta</taxon>
        <taxon>Pterygota</taxon>
        <taxon>Neoptera</taxon>
        <taxon>Endopterygota</taxon>
        <taxon>Diptera</taxon>
        <taxon>Brachycera</taxon>
        <taxon>Muscomorpha</taxon>
        <taxon>Tephritoidea</taxon>
        <taxon>Tephritidae</taxon>
        <taxon>Ceratitis</taxon>
        <taxon>Ceratitis</taxon>
    </lineage>
</organism>
<name>A0A811TZP3_CERCA</name>
<keyword evidence="1" id="KW-1133">Transmembrane helix</keyword>
<keyword evidence="3" id="KW-1185">Reference proteome</keyword>
<protein>
    <submittedName>
        <fullName evidence="2">(Mediterranean fruit fly) hypothetical protein</fullName>
    </submittedName>
</protein>
<dbReference type="EMBL" id="CAJHJT010000001">
    <property type="protein sequence ID" value="CAD6991550.1"/>
    <property type="molecule type" value="Genomic_DNA"/>
</dbReference>
<reference evidence="2" key="1">
    <citation type="submission" date="2020-11" db="EMBL/GenBank/DDBJ databases">
        <authorList>
            <person name="Whitehead M."/>
        </authorList>
    </citation>
    <scope>NUCLEOTIDE SEQUENCE</scope>
    <source>
        <strain evidence="2">EGII</strain>
    </source>
</reference>
<evidence type="ECO:0000256" key="1">
    <source>
        <dbReference type="SAM" id="Phobius"/>
    </source>
</evidence>
<comment type="caution">
    <text evidence="2">The sequence shown here is derived from an EMBL/GenBank/DDBJ whole genome shotgun (WGS) entry which is preliminary data.</text>
</comment>
<keyword evidence="1" id="KW-0472">Membrane</keyword>